<organism evidence="2 3">
    <name type="scientific">Eiseniibacteriota bacterium</name>
    <dbReference type="NCBI Taxonomy" id="2212470"/>
    <lineage>
        <taxon>Bacteria</taxon>
        <taxon>Candidatus Eiseniibacteriota</taxon>
    </lineage>
</organism>
<protein>
    <recommendedName>
        <fullName evidence="4">Outer membrane protein beta-barrel domain-containing protein</fullName>
    </recommendedName>
</protein>
<dbReference type="EMBL" id="JBHPEI010000009">
    <property type="protein sequence ID" value="MFC1799494.1"/>
    <property type="molecule type" value="Genomic_DNA"/>
</dbReference>
<accession>A0ABV6YN45</accession>
<feature type="chain" id="PRO_5045651974" description="Outer membrane protein beta-barrel domain-containing protein" evidence="1">
    <location>
        <begin position="24"/>
        <end position="279"/>
    </location>
</feature>
<reference evidence="2 3" key="1">
    <citation type="submission" date="2024-09" db="EMBL/GenBank/DDBJ databases">
        <authorList>
            <person name="D'Angelo T."/>
        </authorList>
    </citation>
    <scope>NUCLEOTIDE SEQUENCE [LARGE SCALE GENOMIC DNA]</scope>
    <source>
        <strain evidence="2">SAG AM-311-F02</strain>
    </source>
</reference>
<comment type="caution">
    <text evidence="2">The sequence shown here is derived from an EMBL/GenBank/DDBJ whole genome shotgun (WGS) entry which is preliminary data.</text>
</comment>
<keyword evidence="1" id="KW-0732">Signal</keyword>
<feature type="signal peptide" evidence="1">
    <location>
        <begin position="1"/>
        <end position="23"/>
    </location>
</feature>
<evidence type="ECO:0000256" key="1">
    <source>
        <dbReference type="SAM" id="SignalP"/>
    </source>
</evidence>
<proteinExistence type="predicted"/>
<sequence>MLKALSLVVLSAALLAFGTAVMAEDEAGGERETWRRFDLGVGGFLNAVNSSIMLGAEGVGVNIDVEELLGLKSRTTAFRAAGFWRYTENRRHRLELSWFAVRRSTDHVIDRNIDLGDTLFLEGTLIKSSLDIDIIKVAYGYSFFQDDRVDLAVSGGFFVMPLGFEASVTKETTRSTRSADITAPLPVLGFRTDIALTPRWYLRSGFQLFYIEIGDFRGGITDLTGVVEYVPYDNLGFGLGFESFALSVEAQGSDYPGIDFKGRLDFEYVGLLFYVKGMW</sequence>
<evidence type="ECO:0000313" key="2">
    <source>
        <dbReference type="EMBL" id="MFC1799494.1"/>
    </source>
</evidence>
<keyword evidence="3" id="KW-1185">Reference proteome</keyword>
<gene>
    <name evidence="2" type="ORF">ACFL2Z_01090</name>
</gene>
<name>A0ABV6YN45_UNCEI</name>
<evidence type="ECO:0000313" key="3">
    <source>
        <dbReference type="Proteomes" id="UP001594288"/>
    </source>
</evidence>
<dbReference type="Proteomes" id="UP001594288">
    <property type="component" value="Unassembled WGS sequence"/>
</dbReference>
<evidence type="ECO:0008006" key="4">
    <source>
        <dbReference type="Google" id="ProtNLM"/>
    </source>
</evidence>